<dbReference type="SUPFAM" id="SSF54631">
    <property type="entry name" value="CBS-domain pair"/>
    <property type="match status" value="1"/>
</dbReference>
<keyword evidence="3" id="KW-0129">CBS domain</keyword>
<evidence type="ECO:0000313" key="8">
    <source>
        <dbReference type="EMBL" id="OBR66475.1"/>
    </source>
</evidence>
<feature type="compositionally biased region" description="Basic and acidic residues" evidence="5">
    <location>
        <begin position="1"/>
        <end position="19"/>
    </location>
</feature>
<evidence type="ECO:0000256" key="3">
    <source>
        <dbReference type="PROSITE-ProRule" id="PRU00703"/>
    </source>
</evidence>
<evidence type="ECO:0000256" key="1">
    <source>
        <dbReference type="ARBA" id="ARBA00023224"/>
    </source>
</evidence>
<dbReference type="PROSITE" id="PS51371">
    <property type="entry name" value="CBS"/>
    <property type="match status" value="1"/>
</dbReference>
<dbReference type="GO" id="GO:0007165">
    <property type="term" value="P:signal transduction"/>
    <property type="evidence" value="ECO:0007669"/>
    <property type="project" value="UniProtKB-KW"/>
</dbReference>
<evidence type="ECO:0000256" key="5">
    <source>
        <dbReference type="SAM" id="MobiDB-lite"/>
    </source>
</evidence>
<feature type="compositionally biased region" description="Basic and acidic residues" evidence="5">
    <location>
        <begin position="28"/>
        <end position="61"/>
    </location>
</feature>
<name>A0A1A5YM72_9BACL</name>
<organism evidence="8 9">
    <name type="scientific">Paenibacillus oryzae</name>
    <dbReference type="NCBI Taxonomy" id="1844972"/>
    <lineage>
        <taxon>Bacteria</taxon>
        <taxon>Bacillati</taxon>
        <taxon>Bacillota</taxon>
        <taxon>Bacilli</taxon>
        <taxon>Bacillales</taxon>
        <taxon>Paenibacillaceae</taxon>
        <taxon>Paenibacillus</taxon>
    </lineage>
</organism>
<dbReference type="PANTHER" id="PTHR32089">
    <property type="entry name" value="METHYL-ACCEPTING CHEMOTAXIS PROTEIN MCPB"/>
    <property type="match status" value="1"/>
</dbReference>
<dbReference type="SUPFAM" id="SSF58104">
    <property type="entry name" value="Methyl-accepting chemotaxis protein (MCP) signaling domain"/>
    <property type="match status" value="1"/>
</dbReference>
<comment type="caution">
    <text evidence="8">The sequence shown here is derived from an EMBL/GenBank/DDBJ whole genome shotgun (WGS) entry which is preliminary data.</text>
</comment>
<evidence type="ECO:0008006" key="10">
    <source>
        <dbReference type="Google" id="ProtNLM"/>
    </source>
</evidence>
<dbReference type="Pfam" id="PF00571">
    <property type="entry name" value="CBS"/>
    <property type="match status" value="1"/>
</dbReference>
<evidence type="ECO:0000256" key="4">
    <source>
        <dbReference type="SAM" id="Coils"/>
    </source>
</evidence>
<dbReference type="PROSITE" id="PS50111">
    <property type="entry name" value="CHEMOTAXIS_TRANSDUC_2"/>
    <property type="match status" value="1"/>
</dbReference>
<evidence type="ECO:0000259" key="7">
    <source>
        <dbReference type="PROSITE" id="PS51371"/>
    </source>
</evidence>
<feature type="domain" description="Methyl-accepting transducer" evidence="6">
    <location>
        <begin position="209"/>
        <end position="426"/>
    </location>
</feature>
<dbReference type="STRING" id="1844972.A7K91_03235"/>
<accession>A0A1A5YM72</accession>
<evidence type="ECO:0000313" key="9">
    <source>
        <dbReference type="Proteomes" id="UP000092024"/>
    </source>
</evidence>
<keyword evidence="4" id="KW-0175">Coiled coil</keyword>
<dbReference type="Pfam" id="PF00015">
    <property type="entry name" value="MCPsignal"/>
    <property type="match status" value="1"/>
</dbReference>
<keyword evidence="1 2" id="KW-0807">Transducer</keyword>
<gene>
    <name evidence="8" type="ORF">A7K91_03235</name>
</gene>
<dbReference type="Proteomes" id="UP000092024">
    <property type="component" value="Unassembled WGS sequence"/>
</dbReference>
<sequence>MATMIEDRPKASADMETRSEISQPNKTAARDENRTTEIRGKKAEHNEKTTYENPGKRNKAEQGAEAALKAKNEGGRLKLADYARHVPVVPAGSLCKDLLDLFQLHPQCECIVLENDNGGIAGLAMRHRFSYKLAHRYSVALFYNKPALGLVDQNPIMVSLNANPSEVIQLAMSREGDSLYDCIVLTDGGRYAGVLTVGDLLGMLTVLQQEAEKSRSEAVQSASALIQGIADAVSEVQESSAAGDGLSSQMVELTLQGKEELTQVQQAFRRLEQNALLQEERMKELQRQTDSIQTVSQLIKELAEQCNLLSINASIEAARAGEFGRGFGVVAGEFMKLAEQTKKSAVQITGMTNSIVQSIEAAGLQVEEGRRQTASSSFHVEAANEVYHRIFKAAAANRASVGAIGEQAGQARKQAMQVAGEMSLLHQGK</sequence>
<feature type="domain" description="CBS" evidence="7">
    <location>
        <begin position="151"/>
        <end position="212"/>
    </location>
</feature>
<dbReference type="InterPro" id="IPR000644">
    <property type="entry name" value="CBS_dom"/>
</dbReference>
<keyword evidence="9" id="KW-1185">Reference proteome</keyword>
<protein>
    <recommendedName>
        <fullName evidence="10">Methyl-accepting transducer domain-containing protein</fullName>
    </recommendedName>
</protein>
<dbReference type="OrthoDB" id="9816519at2"/>
<evidence type="ECO:0000256" key="2">
    <source>
        <dbReference type="PROSITE-ProRule" id="PRU00284"/>
    </source>
</evidence>
<reference evidence="8 9" key="1">
    <citation type="submission" date="2016-05" db="EMBL/GenBank/DDBJ databases">
        <title>Paenibacillus oryzae. sp. nov., isolated from the rice root.</title>
        <authorList>
            <person name="Zhang J."/>
            <person name="Zhang X."/>
        </authorList>
    </citation>
    <scope>NUCLEOTIDE SEQUENCE [LARGE SCALE GENOMIC DNA]</scope>
    <source>
        <strain evidence="8 9">1DrF-4</strain>
    </source>
</reference>
<dbReference type="Gene3D" id="1.10.287.950">
    <property type="entry name" value="Methyl-accepting chemotaxis protein"/>
    <property type="match status" value="1"/>
</dbReference>
<dbReference type="RefSeq" id="WP_068681683.1">
    <property type="nucleotide sequence ID" value="NZ_LYPA01000046.1"/>
</dbReference>
<dbReference type="SMART" id="SM00283">
    <property type="entry name" value="MA"/>
    <property type="match status" value="1"/>
</dbReference>
<evidence type="ECO:0000259" key="6">
    <source>
        <dbReference type="PROSITE" id="PS50111"/>
    </source>
</evidence>
<proteinExistence type="predicted"/>
<dbReference type="PANTHER" id="PTHR32089:SF112">
    <property type="entry name" value="LYSOZYME-LIKE PROTEIN-RELATED"/>
    <property type="match status" value="1"/>
</dbReference>
<dbReference type="GO" id="GO:0016020">
    <property type="term" value="C:membrane"/>
    <property type="evidence" value="ECO:0007669"/>
    <property type="project" value="InterPro"/>
</dbReference>
<dbReference type="AlphaFoldDB" id="A0A1A5YM72"/>
<dbReference type="InterPro" id="IPR046342">
    <property type="entry name" value="CBS_dom_sf"/>
</dbReference>
<feature type="coiled-coil region" evidence="4">
    <location>
        <begin position="261"/>
        <end position="305"/>
    </location>
</feature>
<feature type="region of interest" description="Disordered" evidence="5">
    <location>
        <begin position="1"/>
        <end position="61"/>
    </location>
</feature>
<dbReference type="EMBL" id="LYPA01000046">
    <property type="protein sequence ID" value="OBR66475.1"/>
    <property type="molecule type" value="Genomic_DNA"/>
</dbReference>
<dbReference type="InterPro" id="IPR004089">
    <property type="entry name" value="MCPsignal_dom"/>
</dbReference>